<dbReference type="Proteomes" id="UP001605036">
    <property type="component" value="Unassembled WGS sequence"/>
</dbReference>
<evidence type="ECO:0000313" key="2">
    <source>
        <dbReference type="EMBL" id="KAL2653974.1"/>
    </source>
</evidence>
<name>A0ABD1ZUC6_9MARC</name>
<evidence type="ECO:0000313" key="3">
    <source>
        <dbReference type="Proteomes" id="UP001605036"/>
    </source>
</evidence>
<dbReference type="AlphaFoldDB" id="A0ABD1ZUC6"/>
<comment type="caution">
    <text evidence="2">The sequence shown here is derived from an EMBL/GenBank/DDBJ whole genome shotgun (WGS) entry which is preliminary data.</text>
</comment>
<organism evidence="2 3">
    <name type="scientific">Riccia fluitans</name>
    <dbReference type="NCBI Taxonomy" id="41844"/>
    <lineage>
        <taxon>Eukaryota</taxon>
        <taxon>Viridiplantae</taxon>
        <taxon>Streptophyta</taxon>
        <taxon>Embryophyta</taxon>
        <taxon>Marchantiophyta</taxon>
        <taxon>Marchantiopsida</taxon>
        <taxon>Marchantiidae</taxon>
        <taxon>Marchantiales</taxon>
        <taxon>Ricciaceae</taxon>
        <taxon>Riccia</taxon>
    </lineage>
</organism>
<feature type="region of interest" description="Disordered" evidence="1">
    <location>
        <begin position="47"/>
        <end position="97"/>
    </location>
</feature>
<feature type="region of interest" description="Disordered" evidence="1">
    <location>
        <begin position="1"/>
        <end position="26"/>
    </location>
</feature>
<dbReference type="EMBL" id="JBHFFA010000001">
    <property type="protein sequence ID" value="KAL2653974.1"/>
    <property type="molecule type" value="Genomic_DNA"/>
</dbReference>
<sequence>MARSVSQFQAGRLPNSERVSTRISSSWGSGIQRGRLVEDLLGGLELSAGKTERGSSPSDSAHPKSIRDRELGRSDYYEGPGPSNQAAPPEGAASCSVSPRVPVLREIACTLSAYGVFRGGAR</sequence>
<protein>
    <submittedName>
        <fullName evidence="2">Uncharacterized protein</fullName>
    </submittedName>
</protein>
<keyword evidence="3" id="KW-1185">Reference proteome</keyword>
<reference evidence="2 3" key="1">
    <citation type="submission" date="2024-09" db="EMBL/GenBank/DDBJ databases">
        <title>Chromosome-scale assembly of Riccia fluitans.</title>
        <authorList>
            <person name="Paukszto L."/>
            <person name="Sawicki J."/>
            <person name="Karawczyk K."/>
            <person name="Piernik-Szablinska J."/>
            <person name="Szczecinska M."/>
            <person name="Mazdziarz M."/>
        </authorList>
    </citation>
    <scope>NUCLEOTIDE SEQUENCE [LARGE SCALE GENOMIC DNA]</scope>
    <source>
        <strain evidence="2">Rf_01</strain>
        <tissue evidence="2">Aerial parts of the thallus</tissue>
    </source>
</reference>
<feature type="compositionally biased region" description="Polar residues" evidence="1">
    <location>
        <begin position="17"/>
        <end position="26"/>
    </location>
</feature>
<feature type="compositionally biased region" description="Basic and acidic residues" evidence="1">
    <location>
        <begin position="61"/>
        <end position="76"/>
    </location>
</feature>
<evidence type="ECO:0000256" key="1">
    <source>
        <dbReference type="SAM" id="MobiDB-lite"/>
    </source>
</evidence>
<accession>A0ABD1ZUC6</accession>
<proteinExistence type="predicted"/>
<gene>
    <name evidence="2" type="ORF">R1flu_022102</name>
</gene>